<organism evidence="1 2">
    <name type="scientific">Caerostris darwini</name>
    <dbReference type="NCBI Taxonomy" id="1538125"/>
    <lineage>
        <taxon>Eukaryota</taxon>
        <taxon>Metazoa</taxon>
        <taxon>Ecdysozoa</taxon>
        <taxon>Arthropoda</taxon>
        <taxon>Chelicerata</taxon>
        <taxon>Arachnida</taxon>
        <taxon>Araneae</taxon>
        <taxon>Araneomorphae</taxon>
        <taxon>Entelegynae</taxon>
        <taxon>Araneoidea</taxon>
        <taxon>Araneidae</taxon>
        <taxon>Caerostris</taxon>
    </lineage>
</organism>
<reference evidence="1 2" key="1">
    <citation type="submission" date="2021-06" db="EMBL/GenBank/DDBJ databases">
        <title>Caerostris darwini draft genome.</title>
        <authorList>
            <person name="Kono N."/>
            <person name="Arakawa K."/>
        </authorList>
    </citation>
    <scope>NUCLEOTIDE SEQUENCE [LARGE SCALE GENOMIC DNA]</scope>
</reference>
<dbReference type="EMBL" id="BPLQ01012247">
    <property type="protein sequence ID" value="GIY63927.1"/>
    <property type="molecule type" value="Genomic_DNA"/>
</dbReference>
<name>A0AAV4V1D8_9ARAC</name>
<accession>A0AAV4V1D8</accession>
<keyword evidence="2" id="KW-1185">Reference proteome</keyword>
<proteinExistence type="predicted"/>
<evidence type="ECO:0000313" key="2">
    <source>
        <dbReference type="Proteomes" id="UP001054837"/>
    </source>
</evidence>
<sequence>MYLRGTLSKISLSGKWKRQGEVEIVLKKWVRYIGIYLPQNAAIVDRGWNLVRWSCGVPLFLRRLAIRRLPIYLGCLFQKRGMMTELVFILSRSGFVCWDCNFCMESYAPLE</sequence>
<dbReference type="Proteomes" id="UP001054837">
    <property type="component" value="Unassembled WGS sequence"/>
</dbReference>
<protein>
    <submittedName>
        <fullName evidence="1">Uncharacterized protein</fullName>
    </submittedName>
</protein>
<evidence type="ECO:0000313" key="1">
    <source>
        <dbReference type="EMBL" id="GIY63927.1"/>
    </source>
</evidence>
<comment type="caution">
    <text evidence="1">The sequence shown here is derived from an EMBL/GenBank/DDBJ whole genome shotgun (WGS) entry which is preliminary data.</text>
</comment>
<gene>
    <name evidence="1" type="ORF">CDAR_255171</name>
</gene>
<dbReference type="AlphaFoldDB" id="A0AAV4V1D8"/>